<dbReference type="EMBL" id="CAJVPW010046859">
    <property type="protein sequence ID" value="CAG8758380.1"/>
    <property type="molecule type" value="Genomic_DNA"/>
</dbReference>
<keyword evidence="2" id="KW-1185">Reference proteome</keyword>
<proteinExistence type="predicted"/>
<comment type="caution">
    <text evidence="1">The sequence shown here is derived from an EMBL/GenBank/DDBJ whole genome shotgun (WGS) entry which is preliminary data.</text>
</comment>
<accession>A0ACA9QMM1</accession>
<sequence length="156" mass="18043">MSKSKKIKHADEKIIGSHPLKPIWKFYNRDKQLNSSDHYEAICKACEKLFSPGKPTLIKKHIISDCAYVSEEVKKAIIYIVESHEKTSNISRTKHSSEQISLDKFLESTDIPDKCIESINRTLIKAFVCCGLPWRLIEHLFFIEFLKQLHPAYTPP</sequence>
<gene>
    <name evidence="1" type="ORF">SPELUC_LOCUS14965</name>
</gene>
<organism evidence="1 2">
    <name type="scientific">Cetraspora pellucida</name>
    <dbReference type="NCBI Taxonomy" id="1433469"/>
    <lineage>
        <taxon>Eukaryota</taxon>
        <taxon>Fungi</taxon>
        <taxon>Fungi incertae sedis</taxon>
        <taxon>Mucoromycota</taxon>
        <taxon>Glomeromycotina</taxon>
        <taxon>Glomeromycetes</taxon>
        <taxon>Diversisporales</taxon>
        <taxon>Gigasporaceae</taxon>
        <taxon>Cetraspora</taxon>
    </lineage>
</organism>
<evidence type="ECO:0000313" key="1">
    <source>
        <dbReference type="EMBL" id="CAG8758380.1"/>
    </source>
</evidence>
<evidence type="ECO:0000313" key="2">
    <source>
        <dbReference type="Proteomes" id="UP000789366"/>
    </source>
</evidence>
<dbReference type="Proteomes" id="UP000789366">
    <property type="component" value="Unassembled WGS sequence"/>
</dbReference>
<feature type="non-terminal residue" evidence="1">
    <location>
        <position position="156"/>
    </location>
</feature>
<name>A0ACA9QMM1_9GLOM</name>
<reference evidence="1" key="1">
    <citation type="submission" date="2021-06" db="EMBL/GenBank/DDBJ databases">
        <authorList>
            <person name="Kallberg Y."/>
            <person name="Tangrot J."/>
            <person name="Rosling A."/>
        </authorList>
    </citation>
    <scope>NUCLEOTIDE SEQUENCE</scope>
    <source>
        <strain evidence="1">28 12/20/2015</strain>
    </source>
</reference>
<protein>
    <submittedName>
        <fullName evidence="1">4218_t:CDS:1</fullName>
    </submittedName>
</protein>